<dbReference type="SUPFAM" id="SSF52821">
    <property type="entry name" value="Rhodanese/Cell cycle control phosphatase"/>
    <property type="match status" value="1"/>
</dbReference>
<sequence>MPTNISRDDVQRLIGEGAQVVDPLPEDEYAEEHLPGAINVPLRKLNRETTAHLQKDQPVIVYCYDLD</sequence>
<dbReference type="InterPro" id="IPR036873">
    <property type="entry name" value="Rhodanese-like_dom_sf"/>
</dbReference>
<name>A0A0F9QB95_9ZZZZ</name>
<accession>A0A0F9QB95</accession>
<evidence type="ECO:0000313" key="2">
    <source>
        <dbReference type="EMBL" id="KKN10446.1"/>
    </source>
</evidence>
<dbReference type="EMBL" id="LAZR01004243">
    <property type="protein sequence ID" value="KKN10446.1"/>
    <property type="molecule type" value="Genomic_DNA"/>
</dbReference>
<dbReference type="PROSITE" id="PS50206">
    <property type="entry name" value="RHODANESE_3"/>
    <property type="match status" value="1"/>
</dbReference>
<dbReference type="InterPro" id="IPR001763">
    <property type="entry name" value="Rhodanese-like_dom"/>
</dbReference>
<evidence type="ECO:0000259" key="1">
    <source>
        <dbReference type="PROSITE" id="PS50206"/>
    </source>
</evidence>
<dbReference type="GO" id="GO:0004792">
    <property type="term" value="F:thiosulfate-cyanide sulfurtransferase activity"/>
    <property type="evidence" value="ECO:0007669"/>
    <property type="project" value="InterPro"/>
</dbReference>
<protein>
    <recommendedName>
        <fullName evidence="1">Rhodanese domain-containing protein</fullName>
    </recommendedName>
</protein>
<organism evidence="2">
    <name type="scientific">marine sediment metagenome</name>
    <dbReference type="NCBI Taxonomy" id="412755"/>
    <lineage>
        <taxon>unclassified sequences</taxon>
        <taxon>metagenomes</taxon>
        <taxon>ecological metagenomes</taxon>
    </lineage>
</organism>
<reference evidence="2" key="1">
    <citation type="journal article" date="2015" name="Nature">
        <title>Complex archaea that bridge the gap between prokaryotes and eukaryotes.</title>
        <authorList>
            <person name="Spang A."/>
            <person name="Saw J.H."/>
            <person name="Jorgensen S.L."/>
            <person name="Zaremba-Niedzwiedzka K."/>
            <person name="Martijn J."/>
            <person name="Lind A.E."/>
            <person name="van Eijk R."/>
            <person name="Schleper C."/>
            <person name="Guy L."/>
            <person name="Ettema T.J."/>
        </authorList>
    </citation>
    <scope>NUCLEOTIDE SEQUENCE</scope>
</reference>
<dbReference type="Gene3D" id="3.40.250.10">
    <property type="entry name" value="Rhodanese-like domain"/>
    <property type="match status" value="1"/>
</dbReference>
<dbReference type="Pfam" id="PF00581">
    <property type="entry name" value="Rhodanese"/>
    <property type="match status" value="1"/>
</dbReference>
<dbReference type="AlphaFoldDB" id="A0A0F9QB95"/>
<gene>
    <name evidence="2" type="ORF">LCGC14_1036570</name>
</gene>
<dbReference type="CDD" id="cd00158">
    <property type="entry name" value="RHOD"/>
    <property type="match status" value="1"/>
</dbReference>
<feature type="domain" description="Rhodanese" evidence="1">
    <location>
        <begin position="14"/>
        <end position="64"/>
    </location>
</feature>
<dbReference type="PROSITE" id="PS00380">
    <property type="entry name" value="RHODANESE_1"/>
    <property type="match status" value="1"/>
</dbReference>
<proteinExistence type="predicted"/>
<comment type="caution">
    <text evidence="2">The sequence shown here is derived from an EMBL/GenBank/DDBJ whole genome shotgun (WGS) entry which is preliminary data.</text>
</comment>
<dbReference type="InterPro" id="IPR001307">
    <property type="entry name" value="Thiosulphate_STrfase_CS"/>
</dbReference>